<gene>
    <name evidence="1" type="ORF">GCM10007901_04820</name>
</gene>
<dbReference type="EMBL" id="BSOB01000005">
    <property type="protein sequence ID" value="GLQ91532.1"/>
    <property type="molecule type" value="Genomic_DNA"/>
</dbReference>
<organism evidence="1 2">
    <name type="scientific">Dyella acidisoli</name>
    <dbReference type="NCBI Taxonomy" id="1867834"/>
    <lineage>
        <taxon>Bacteria</taxon>
        <taxon>Pseudomonadati</taxon>
        <taxon>Pseudomonadota</taxon>
        <taxon>Gammaproteobacteria</taxon>
        <taxon>Lysobacterales</taxon>
        <taxon>Rhodanobacteraceae</taxon>
        <taxon>Dyella</taxon>
    </lineage>
</organism>
<reference evidence="2" key="1">
    <citation type="journal article" date="2019" name="Int. J. Syst. Evol. Microbiol.">
        <title>The Global Catalogue of Microorganisms (GCM) 10K type strain sequencing project: providing services to taxonomists for standard genome sequencing and annotation.</title>
        <authorList>
            <consortium name="The Broad Institute Genomics Platform"/>
            <consortium name="The Broad Institute Genome Sequencing Center for Infectious Disease"/>
            <person name="Wu L."/>
            <person name="Ma J."/>
        </authorList>
    </citation>
    <scope>NUCLEOTIDE SEQUENCE [LARGE SCALE GENOMIC DNA]</scope>
    <source>
        <strain evidence="2">NBRC 111980</strain>
    </source>
</reference>
<proteinExistence type="predicted"/>
<sequence>MIWELRYASINDYAMVVSLDDDDSISGRFDIDGKPKNWMDRPLVGFADSKRRKHKLPPADVSAMVPGALVLNERAKETLGAFLSKFGQLLELDCEGTGEIRYLYNVTNIVPCVDVARSEKTERGRIKMEAFNDIAVPKDASIFKDPSTVTSRIYINEEGKAIFGSTHSRFEIDRH</sequence>
<dbReference type="RefSeq" id="WP_284319301.1">
    <property type="nucleotide sequence ID" value="NZ_BSOB01000005.1"/>
</dbReference>
<keyword evidence="2" id="KW-1185">Reference proteome</keyword>
<protein>
    <submittedName>
        <fullName evidence="1">Uncharacterized protein</fullName>
    </submittedName>
</protein>
<comment type="caution">
    <text evidence="1">The sequence shown here is derived from an EMBL/GenBank/DDBJ whole genome shotgun (WGS) entry which is preliminary data.</text>
</comment>
<name>A0ABQ5XKK9_9GAMM</name>
<evidence type="ECO:0000313" key="2">
    <source>
        <dbReference type="Proteomes" id="UP001156670"/>
    </source>
</evidence>
<accession>A0ABQ5XKK9</accession>
<dbReference type="Proteomes" id="UP001156670">
    <property type="component" value="Unassembled WGS sequence"/>
</dbReference>
<evidence type="ECO:0000313" key="1">
    <source>
        <dbReference type="EMBL" id="GLQ91532.1"/>
    </source>
</evidence>